<protein>
    <submittedName>
        <fullName evidence="6">Uncharacterized protein</fullName>
    </submittedName>
</protein>
<evidence type="ECO:0000256" key="3">
    <source>
        <dbReference type="ARBA" id="ARBA00023128"/>
    </source>
</evidence>
<evidence type="ECO:0000313" key="6">
    <source>
        <dbReference type="EMBL" id="KAG8196262.1"/>
    </source>
</evidence>
<evidence type="ECO:0000256" key="2">
    <source>
        <dbReference type="ARBA" id="ARBA00009858"/>
    </source>
</evidence>
<feature type="disulfide bond" evidence="5">
    <location>
        <begin position="53"/>
        <end position="63"/>
    </location>
</feature>
<comment type="similarity">
    <text evidence="2">Belongs to the CMC4 family.</text>
</comment>
<gene>
    <name evidence="6" type="ORF">JTE90_023818</name>
</gene>
<dbReference type="InterPro" id="IPR009069">
    <property type="entry name" value="Cys_alpha_HP_mot_SF"/>
</dbReference>
<proteinExistence type="inferred from homology"/>
<evidence type="ECO:0000313" key="7">
    <source>
        <dbReference type="Proteomes" id="UP000827092"/>
    </source>
</evidence>
<dbReference type="PROSITE" id="PS51808">
    <property type="entry name" value="CHCH"/>
    <property type="match status" value="1"/>
</dbReference>
<evidence type="ECO:0000256" key="1">
    <source>
        <dbReference type="ARBA" id="ARBA00004173"/>
    </source>
</evidence>
<dbReference type="Pfam" id="PF08991">
    <property type="entry name" value="CMC4"/>
    <property type="match status" value="1"/>
</dbReference>
<feature type="disulfide bond" evidence="5">
    <location>
        <begin position="31"/>
        <end position="42"/>
    </location>
</feature>
<organism evidence="6 7">
    <name type="scientific">Oedothorax gibbosus</name>
    <dbReference type="NCBI Taxonomy" id="931172"/>
    <lineage>
        <taxon>Eukaryota</taxon>
        <taxon>Metazoa</taxon>
        <taxon>Ecdysozoa</taxon>
        <taxon>Arthropoda</taxon>
        <taxon>Chelicerata</taxon>
        <taxon>Arachnida</taxon>
        <taxon>Araneae</taxon>
        <taxon>Araneomorphae</taxon>
        <taxon>Entelegynae</taxon>
        <taxon>Araneoidea</taxon>
        <taxon>Linyphiidae</taxon>
        <taxon>Erigoninae</taxon>
        <taxon>Oedothorax</taxon>
    </lineage>
</organism>
<keyword evidence="3" id="KW-0496">Mitochondrion</keyword>
<dbReference type="InterPro" id="IPR027179">
    <property type="entry name" value="CMC4"/>
</dbReference>
<dbReference type="Gene3D" id="1.10.287.1130">
    <property type="entry name" value="CytochromE C oxidase copper chaperone"/>
    <property type="match status" value="1"/>
</dbReference>
<comment type="caution">
    <text evidence="6">The sequence shown here is derived from an EMBL/GenBank/DDBJ whole genome shotgun (WGS) entry which is preliminary data.</text>
</comment>
<dbReference type="PANTHER" id="PTHR15590:SF0">
    <property type="entry name" value="CX9C MOTIF-CONTAINING PROTEIN 4"/>
    <property type="match status" value="1"/>
</dbReference>
<dbReference type="EMBL" id="JAFNEN010000073">
    <property type="protein sequence ID" value="KAG8196262.1"/>
    <property type="molecule type" value="Genomic_DNA"/>
</dbReference>
<accession>A0AAV6VK53</accession>
<dbReference type="Proteomes" id="UP000827092">
    <property type="component" value="Unassembled WGS sequence"/>
</dbReference>
<dbReference type="GO" id="GO:0005739">
    <property type="term" value="C:mitochondrion"/>
    <property type="evidence" value="ECO:0007669"/>
    <property type="project" value="UniProtKB-SubCell"/>
</dbReference>
<reference evidence="6 7" key="1">
    <citation type="journal article" date="2022" name="Nat. Ecol. Evol.">
        <title>A masculinizing supergene underlies an exaggerated male reproductive morph in a spider.</title>
        <authorList>
            <person name="Hendrickx F."/>
            <person name="De Corte Z."/>
            <person name="Sonet G."/>
            <person name="Van Belleghem S.M."/>
            <person name="Kostlbacher S."/>
            <person name="Vangestel C."/>
        </authorList>
    </citation>
    <scope>NUCLEOTIDE SEQUENCE [LARGE SCALE GENOMIC DNA]</scope>
    <source>
        <strain evidence="6">W744_W776</strain>
    </source>
</reference>
<keyword evidence="4 5" id="KW-1015">Disulfide bond</keyword>
<feature type="disulfide bond" evidence="5">
    <location>
        <begin position="21"/>
        <end position="52"/>
    </location>
</feature>
<dbReference type="AlphaFoldDB" id="A0AAV6VK53"/>
<sequence>MSCGIVPWSSVLCELMTPDPCHSKAIDMQRCLKANRYREGACFGAMTVMEKCCTRWKGRSSCCMFYETKRPSTVSRKNPVNDLSTDHFMLFEIFLCH</sequence>
<keyword evidence="7" id="KW-1185">Reference proteome</keyword>
<evidence type="ECO:0000256" key="5">
    <source>
        <dbReference type="PIRSR" id="PIRSR627179-50"/>
    </source>
</evidence>
<dbReference type="SUPFAM" id="SSF47072">
    <property type="entry name" value="Cysteine alpha-hairpin motif"/>
    <property type="match status" value="1"/>
</dbReference>
<evidence type="ECO:0000256" key="4">
    <source>
        <dbReference type="ARBA" id="ARBA00023157"/>
    </source>
</evidence>
<comment type="subcellular location">
    <subcellularLocation>
        <location evidence="1">Mitochondrion</location>
    </subcellularLocation>
</comment>
<name>A0AAV6VK53_9ARAC</name>
<dbReference type="PANTHER" id="PTHR15590">
    <property type="entry name" value="CX9C MOTIF-CONTAINING PROTEIN 4"/>
    <property type="match status" value="1"/>
</dbReference>